<evidence type="ECO:0000313" key="4">
    <source>
        <dbReference type="EMBL" id="GAC26691.1"/>
    </source>
</evidence>
<dbReference type="Gene3D" id="3.40.50.720">
    <property type="entry name" value="NAD(P)-binding Rossmann-like Domain"/>
    <property type="match status" value="1"/>
</dbReference>
<sequence length="345" mass="37460">MSVPSQINAIGFTESLPIEAENSLFLFTFPLPVVGENDLLVRVIATSINPADAKNRARSALETPHEQPVILGYDAVGIIESLGKNVSGFNIGDKVYYAGDVTRAGSNSEYQAVDYRIVAHAPTSQSDAQAAVMPLVSLTAYEALFDRLRVSRTEQKTLLIIGGAGGVGGVGSIAIQLAKQLTNLTVIATASRPETEKWVRNMGADHVVNHRNLLDSTRESGFEHVDYIFNVADTQGHWDAMVELIAPQGMISSIVEVDTKLDIAPLATKSAGFVWELMFTRSMFNTSDMIRQQDILAEIAQLLDEGRIKSTLTQTFTGFDVNTFKEAHRVIESGKSIGKLAITFA</sequence>
<dbReference type="eggNOG" id="COG0604">
    <property type="taxonomic scope" value="Bacteria"/>
</dbReference>
<comment type="caution">
    <text evidence="4">The sequence shown here is derived from an EMBL/GenBank/DDBJ whole genome shotgun (WGS) entry which is preliminary data.</text>
</comment>
<dbReference type="GO" id="GO:0016491">
    <property type="term" value="F:oxidoreductase activity"/>
    <property type="evidence" value="ECO:0007669"/>
    <property type="project" value="UniProtKB-KW"/>
</dbReference>
<keyword evidence="2" id="KW-0479">Metal-binding</keyword>
<feature type="domain" description="Enoyl reductase (ER)" evidence="3">
    <location>
        <begin position="20"/>
        <end position="342"/>
    </location>
</feature>
<keyword evidence="1" id="KW-0521">NADP</keyword>
<accession>K6YRT1</accession>
<dbReference type="EMBL" id="BAEP01000086">
    <property type="protein sequence ID" value="GAC26691.1"/>
    <property type="molecule type" value="Genomic_DNA"/>
</dbReference>
<dbReference type="InterPro" id="IPR036291">
    <property type="entry name" value="NAD(P)-bd_dom_sf"/>
</dbReference>
<dbReference type="SUPFAM" id="SSF50129">
    <property type="entry name" value="GroES-like"/>
    <property type="match status" value="1"/>
</dbReference>
<dbReference type="Pfam" id="PF08240">
    <property type="entry name" value="ADH_N"/>
    <property type="match status" value="1"/>
</dbReference>
<keyword evidence="2" id="KW-0862">Zinc</keyword>
<dbReference type="SMART" id="SM00829">
    <property type="entry name" value="PKS_ER"/>
    <property type="match status" value="1"/>
</dbReference>
<evidence type="ECO:0000259" key="3">
    <source>
        <dbReference type="SMART" id="SM00829"/>
    </source>
</evidence>
<dbReference type="CDD" id="cd08252">
    <property type="entry name" value="AL_MDR"/>
    <property type="match status" value="1"/>
</dbReference>
<dbReference type="InterPro" id="IPR051603">
    <property type="entry name" value="Zinc-ADH_QOR/CCCR"/>
</dbReference>
<dbReference type="Gene3D" id="3.90.180.10">
    <property type="entry name" value="Medium-chain alcohol dehydrogenases, catalytic domain"/>
    <property type="match status" value="1"/>
</dbReference>
<evidence type="ECO:0000256" key="2">
    <source>
        <dbReference type="RuleBase" id="RU364000"/>
    </source>
</evidence>
<protein>
    <recommendedName>
        <fullName evidence="2">Zinc-type alcohol dehydrogenase-like protein</fullName>
    </recommendedName>
</protein>
<dbReference type="OrthoDB" id="9785812at2"/>
<reference evidence="4 5" key="1">
    <citation type="journal article" date="2017" name="Antonie Van Leeuwenhoek">
        <title>Rhizobium rhizosphaerae sp. nov., a novel species isolated from rice rhizosphere.</title>
        <authorList>
            <person name="Zhao J.J."/>
            <person name="Zhang J."/>
            <person name="Zhang R.J."/>
            <person name="Zhang C.W."/>
            <person name="Yin H.Q."/>
            <person name="Zhang X.X."/>
        </authorList>
    </citation>
    <scope>NUCLEOTIDE SEQUENCE [LARGE SCALE GENOMIC DNA]</scope>
    <source>
        <strain evidence="4 5">KMM 241</strain>
    </source>
</reference>
<dbReference type="AlphaFoldDB" id="K6YRT1"/>
<dbReference type="InterPro" id="IPR013154">
    <property type="entry name" value="ADH-like_N"/>
</dbReference>
<evidence type="ECO:0000256" key="1">
    <source>
        <dbReference type="ARBA" id="ARBA00022857"/>
    </source>
</evidence>
<gene>
    <name evidence="4" type="ORF">GMES_4425</name>
</gene>
<proteinExistence type="inferred from homology"/>
<dbReference type="SUPFAM" id="SSF51735">
    <property type="entry name" value="NAD(P)-binding Rossmann-fold domains"/>
    <property type="match status" value="1"/>
</dbReference>
<dbReference type="GO" id="GO:0008270">
    <property type="term" value="F:zinc ion binding"/>
    <property type="evidence" value="ECO:0007669"/>
    <property type="project" value="InterPro"/>
</dbReference>
<organism evidence="4 5">
    <name type="scientific">Paraglaciecola mesophila KMM 241</name>
    <dbReference type="NCBI Taxonomy" id="1128912"/>
    <lineage>
        <taxon>Bacteria</taxon>
        <taxon>Pseudomonadati</taxon>
        <taxon>Pseudomonadota</taxon>
        <taxon>Gammaproteobacteria</taxon>
        <taxon>Alteromonadales</taxon>
        <taxon>Alteromonadaceae</taxon>
        <taxon>Paraglaciecola</taxon>
    </lineage>
</organism>
<evidence type="ECO:0000313" key="5">
    <source>
        <dbReference type="Proteomes" id="UP000006263"/>
    </source>
</evidence>
<comment type="similarity">
    <text evidence="2">Belongs to the zinc-containing alcohol dehydrogenase family. Quinone oxidoreductase subfamily.</text>
</comment>
<dbReference type="RefSeq" id="WP_006994842.1">
    <property type="nucleotide sequence ID" value="NZ_BAEP01000086.1"/>
</dbReference>
<dbReference type="InterPro" id="IPR020843">
    <property type="entry name" value="ER"/>
</dbReference>
<dbReference type="PANTHER" id="PTHR44154:SF1">
    <property type="entry name" value="QUINONE OXIDOREDUCTASE"/>
    <property type="match status" value="1"/>
</dbReference>
<dbReference type="Proteomes" id="UP000006263">
    <property type="component" value="Unassembled WGS sequence"/>
</dbReference>
<dbReference type="PANTHER" id="PTHR44154">
    <property type="entry name" value="QUINONE OXIDOREDUCTASE"/>
    <property type="match status" value="1"/>
</dbReference>
<dbReference type="NCBIfam" id="TIGR02817">
    <property type="entry name" value="adh_fam_1"/>
    <property type="match status" value="1"/>
</dbReference>
<keyword evidence="2" id="KW-0560">Oxidoreductase</keyword>
<name>K6YRT1_9ALTE</name>
<dbReference type="InterPro" id="IPR011032">
    <property type="entry name" value="GroES-like_sf"/>
</dbReference>
<dbReference type="InterPro" id="IPR014182">
    <property type="entry name" value="ADH_Zn_typ-1"/>
</dbReference>
<dbReference type="Pfam" id="PF13602">
    <property type="entry name" value="ADH_zinc_N_2"/>
    <property type="match status" value="1"/>
</dbReference>